<name>A0ABQ9HB84_9NEOP</name>
<proteinExistence type="predicted"/>
<evidence type="ECO:0000313" key="2">
    <source>
        <dbReference type="Proteomes" id="UP001159363"/>
    </source>
</evidence>
<comment type="caution">
    <text evidence="1">The sequence shown here is derived from an EMBL/GenBank/DDBJ whole genome shotgun (WGS) entry which is preliminary data.</text>
</comment>
<accession>A0ABQ9HB84</accession>
<protein>
    <submittedName>
        <fullName evidence="1">Uncharacterized protein</fullName>
    </submittedName>
</protein>
<organism evidence="1 2">
    <name type="scientific">Dryococelus australis</name>
    <dbReference type="NCBI Taxonomy" id="614101"/>
    <lineage>
        <taxon>Eukaryota</taxon>
        <taxon>Metazoa</taxon>
        <taxon>Ecdysozoa</taxon>
        <taxon>Arthropoda</taxon>
        <taxon>Hexapoda</taxon>
        <taxon>Insecta</taxon>
        <taxon>Pterygota</taxon>
        <taxon>Neoptera</taxon>
        <taxon>Polyneoptera</taxon>
        <taxon>Phasmatodea</taxon>
        <taxon>Verophasmatodea</taxon>
        <taxon>Anareolatae</taxon>
        <taxon>Phasmatidae</taxon>
        <taxon>Eurycanthinae</taxon>
        <taxon>Dryococelus</taxon>
    </lineage>
</organism>
<dbReference type="Proteomes" id="UP001159363">
    <property type="component" value="Chromosome 5"/>
</dbReference>
<evidence type="ECO:0000313" key="1">
    <source>
        <dbReference type="EMBL" id="KAJ8881581.1"/>
    </source>
</evidence>
<keyword evidence="2" id="KW-1185">Reference proteome</keyword>
<gene>
    <name evidence="1" type="ORF">PR048_018065</name>
</gene>
<dbReference type="EMBL" id="JARBHB010000006">
    <property type="protein sequence ID" value="KAJ8881581.1"/>
    <property type="molecule type" value="Genomic_DNA"/>
</dbReference>
<sequence>MRNNDRQLRDTVKNGKLGNITLDQNIGSMHSKILQIQRRRVGTSEQTLKNSPHHIFGNTPTVNLWVKNFNSNFVEQFGRWCSCGLLTQYLHPILQIAQKNHATKIAVASLQNHVKCDDYSGFRNYMQTKQTGQRKLLARSSNKIQEIELETILQREWTLVRGKKKPYSIEFRVRLLLANSNQLSKLGEASSLFKH</sequence>
<reference evidence="1 2" key="1">
    <citation type="submission" date="2023-02" db="EMBL/GenBank/DDBJ databases">
        <title>LHISI_Scaffold_Assembly.</title>
        <authorList>
            <person name="Stuart O.P."/>
            <person name="Cleave R."/>
            <person name="Magrath M.J.L."/>
            <person name="Mikheyev A.S."/>
        </authorList>
    </citation>
    <scope>NUCLEOTIDE SEQUENCE [LARGE SCALE GENOMIC DNA]</scope>
    <source>
        <strain evidence="1">Daus_M_001</strain>
        <tissue evidence="1">Leg muscle</tissue>
    </source>
</reference>